<dbReference type="Proteomes" id="UP000886829">
    <property type="component" value="Unassembled WGS sequence"/>
</dbReference>
<organism evidence="4 5">
    <name type="scientific">Candidatus Anaerobiospirillum pullistercoris</name>
    <dbReference type="NCBI Taxonomy" id="2838452"/>
    <lineage>
        <taxon>Bacteria</taxon>
        <taxon>Pseudomonadati</taxon>
        <taxon>Pseudomonadota</taxon>
        <taxon>Gammaproteobacteria</taxon>
        <taxon>Aeromonadales</taxon>
        <taxon>Succinivibrionaceae</taxon>
        <taxon>Anaerobiospirillum</taxon>
    </lineage>
</organism>
<keyword evidence="2" id="KW-0564">Palmitate</keyword>
<evidence type="ECO:0000256" key="3">
    <source>
        <dbReference type="SAM" id="Coils"/>
    </source>
</evidence>
<sequence>MQKSRLYQGLSCTLLGLSCLLLTSCTLLKTDYVNHVQATAPQGYGQLQNAASSRVDLSDEASQAASQDGVHTTSVAAQLDFYRCYQDDKLSALIEQVLQHNYDLKSAFLTLRQAEVSLGLSRAGLHPTANAGLDARARRNFYNGDSSTRSSGGNLSISYELDLFGRLAADERSSFEQFKATAYDYKAMRLTLIQRASEYYWNYAYAKEALKMAQEQLEVSQRRLDLIKAMWDNGASDGLEYDQALVNHRAVEQIVYQRGYELTAAHNALTTLLGLYSDTPLDAQITDLALEKTRTPKIEVSLPASLLQQRPDLMAYEARVRAAYAYVDLAEANFYPSFTLNAGVSGGSSDSLTRFLTDPVGSLGAAIAFPFLNFNELSLQKESALISRDQARLDFAQGFITAVEEVSNALNEMSYQEQLLRSIGSEYLLTKSNYERYLERYRYGSASISDVLDASDSLRSAETRLLSSKRDLLNASMTLMIALGGDSFTADSTQATNAQAANTKVTSGSSAVGQIATGQDAGMTPESVYDPEAIVQKAAKLHPIEPAPED</sequence>
<dbReference type="PANTHER" id="PTHR30203">
    <property type="entry name" value="OUTER MEMBRANE CATION EFFLUX PROTEIN"/>
    <property type="match status" value="1"/>
</dbReference>
<keyword evidence="3" id="KW-0175">Coiled coil</keyword>
<gene>
    <name evidence="4" type="ORF">H9850_06725</name>
</gene>
<dbReference type="AlphaFoldDB" id="A0A9D1WDD9"/>
<feature type="signal peptide" evidence="2">
    <location>
        <begin position="1"/>
        <end position="29"/>
    </location>
</feature>
<feature type="coiled-coil region" evidence="3">
    <location>
        <begin position="203"/>
        <end position="230"/>
    </location>
</feature>
<name>A0A9D1WDD9_9GAMM</name>
<evidence type="ECO:0000313" key="4">
    <source>
        <dbReference type="EMBL" id="HIX57149.1"/>
    </source>
</evidence>
<evidence type="ECO:0000313" key="5">
    <source>
        <dbReference type="Proteomes" id="UP000886829"/>
    </source>
</evidence>
<keyword evidence="2" id="KW-1134">Transmembrane beta strand</keyword>
<feature type="chain" id="PRO_5039747776" evidence="2">
    <location>
        <begin position="30"/>
        <end position="550"/>
    </location>
</feature>
<keyword evidence="2" id="KW-0732">Signal</keyword>
<reference evidence="4" key="2">
    <citation type="submission" date="2021-04" db="EMBL/GenBank/DDBJ databases">
        <authorList>
            <person name="Gilroy R."/>
        </authorList>
    </citation>
    <scope>NUCLEOTIDE SEQUENCE</scope>
    <source>
        <strain evidence="4">USASDec5-558</strain>
    </source>
</reference>
<dbReference type="PANTHER" id="PTHR30203:SF32">
    <property type="entry name" value="CATION EFFLUX SYSTEM PROTEIN CUSC"/>
    <property type="match status" value="1"/>
</dbReference>
<comment type="subcellular location">
    <subcellularLocation>
        <location evidence="2">Cell outer membrane</location>
        <topology evidence="2">Lipid-anchor</topology>
    </subcellularLocation>
</comment>
<dbReference type="Gene3D" id="2.20.200.10">
    <property type="entry name" value="Outer membrane efflux proteins (OEP)"/>
    <property type="match status" value="1"/>
</dbReference>
<dbReference type="Gene3D" id="1.20.1600.10">
    <property type="entry name" value="Outer membrane efflux proteins (OEP)"/>
    <property type="match status" value="1"/>
</dbReference>
<accession>A0A9D1WDD9</accession>
<dbReference type="InterPro" id="IPR010131">
    <property type="entry name" value="MdtP/NodT-like"/>
</dbReference>
<dbReference type="PROSITE" id="PS51257">
    <property type="entry name" value="PROKAR_LIPOPROTEIN"/>
    <property type="match status" value="1"/>
</dbReference>
<dbReference type="InterPro" id="IPR003423">
    <property type="entry name" value="OMP_efflux"/>
</dbReference>
<reference evidence="4" key="1">
    <citation type="journal article" date="2021" name="PeerJ">
        <title>Extensive microbial diversity within the chicken gut microbiome revealed by metagenomics and culture.</title>
        <authorList>
            <person name="Gilroy R."/>
            <person name="Ravi A."/>
            <person name="Getino M."/>
            <person name="Pursley I."/>
            <person name="Horton D.L."/>
            <person name="Alikhan N.F."/>
            <person name="Baker D."/>
            <person name="Gharbi K."/>
            <person name="Hall N."/>
            <person name="Watson M."/>
            <person name="Adriaenssens E.M."/>
            <person name="Foster-Nyarko E."/>
            <person name="Jarju S."/>
            <person name="Secka A."/>
            <person name="Antonio M."/>
            <person name="Oren A."/>
            <person name="Chaudhuri R.R."/>
            <person name="La Ragione R."/>
            <person name="Hildebrand F."/>
            <person name="Pallen M.J."/>
        </authorList>
    </citation>
    <scope>NUCLEOTIDE SEQUENCE</scope>
    <source>
        <strain evidence="4">USASDec5-558</strain>
    </source>
</reference>
<evidence type="ECO:0000256" key="2">
    <source>
        <dbReference type="RuleBase" id="RU362097"/>
    </source>
</evidence>
<dbReference type="EMBL" id="DXEV01000132">
    <property type="protein sequence ID" value="HIX57149.1"/>
    <property type="molecule type" value="Genomic_DNA"/>
</dbReference>
<protein>
    <submittedName>
        <fullName evidence="4">TolC family protein</fullName>
    </submittedName>
</protein>
<evidence type="ECO:0000256" key="1">
    <source>
        <dbReference type="ARBA" id="ARBA00007613"/>
    </source>
</evidence>
<comment type="similarity">
    <text evidence="1 2">Belongs to the outer membrane factor (OMF) (TC 1.B.17) family.</text>
</comment>
<proteinExistence type="inferred from homology"/>
<keyword evidence="2" id="KW-0472">Membrane</keyword>
<dbReference type="NCBIfam" id="TIGR01845">
    <property type="entry name" value="outer_NodT"/>
    <property type="match status" value="1"/>
</dbReference>
<dbReference type="GO" id="GO:0009279">
    <property type="term" value="C:cell outer membrane"/>
    <property type="evidence" value="ECO:0007669"/>
    <property type="project" value="UniProtKB-SubCell"/>
</dbReference>
<keyword evidence="2" id="KW-0812">Transmembrane</keyword>
<dbReference type="SUPFAM" id="SSF56954">
    <property type="entry name" value="Outer membrane efflux proteins (OEP)"/>
    <property type="match status" value="1"/>
</dbReference>
<dbReference type="GO" id="GO:0015562">
    <property type="term" value="F:efflux transmembrane transporter activity"/>
    <property type="evidence" value="ECO:0007669"/>
    <property type="project" value="InterPro"/>
</dbReference>
<comment type="caution">
    <text evidence="4">The sequence shown here is derived from an EMBL/GenBank/DDBJ whole genome shotgun (WGS) entry which is preliminary data.</text>
</comment>
<keyword evidence="2" id="KW-0449">Lipoprotein</keyword>
<dbReference type="Pfam" id="PF02321">
    <property type="entry name" value="OEP"/>
    <property type="match status" value="2"/>
</dbReference>